<evidence type="ECO:0008006" key="4">
    <source>
        <dbReference type="Google" id="ProtNLM"/>
    </source>
</evidence>
<evidence type="ECO:0000313" key="2">
    <source>
        <dbReference type="EMBL" id="SNV34309.1"/>
    </source>
</evidence>
<organism evidence="2 3">
    <name type="scientific">Cutibacterium granulosum</name>
    <dbReference type="NCBI Taxonomy" id="33011"/>
    <lineage>
        <taxon>Bacteria</taxon>
        <taxon>Bacillati</taxon>
        <taxon>Actinomycetota</taxon>
        <taxon>Actinomycetes</taxon>
        <taxon>Propionibacteriales</taxon>
        <taxon>Propionibacteriaceae</taxon>
        <taxon>Cutibacterium</taxon>
    </lineage>
</organism>
<accession>A0A239WJB3</accession>
<dbReference type="KEGG" id="cgrn:4412665_01099"/>
<dbReference type="AlphaFoldDB" id="A0A239WJB3"/>
<reference evidence="2 3" key="1">
    <citation type="submission" date="2017-06" db="EMBL/GenBank/DDBJ databases">
        <authorList>
            <consortium name="Pathogen Informatics"/>
        </authorList>
    </citation>
    <scope>NUCLEOTIDE SEQUENCE [LARGE SCALE GENOMIC DNA]</scope>
    <source>
        <strain evidence="2 3">NCTC11865</strain>
    </source>
</reference>
<name>A0A239WJB3_9ACTN</name>
<evidence type="ECO:0000256" key="1">
    <source>
        <dbReference type="SAM" id="MobiDB-lite"/>
    </source>
</evidence>
<dbReference type="EMBL" id="LT906441">
    <property type="protein sequence ID" value="SNV34309.1"/>
    <property type="molecule type" value="Genomic_DNA"/>
</dbReference>
<feature type="region of interest" description="Disordered" evidence="1">
    <location>
        <begin position="45"/>
        <end position="83"/>
    </location>
</feature>
<dbReference type="Proteomes" id="UP000215332">
    <property type="component" value="Chromosome 1"/>
</dbReference>
<sequence length="310" mass="33317">MIISATIFYSLPSTPLSREDSPVDFSYHASTNTPDADAKITVDVTRTRPGGSGTRNRGSGAKSPHAHTTINGHSTAKESAEVARRERERIAKCKEIARMLTDTIDGAPNHSQADARDKAVHSCIVGDPATAKPSKPGKPAAVAPAPDPELLARRAVLGLNLPQPTPIVEPSPNLNKWHTLAIGQPLWLRTRDNATAMTRTMTVEGYPVRLTATRRPISFAMGDGHTVTCTRTTPWNPHVDPDADSPTCGYRYATLPKGGHSYTVTATTPWTITWSVLGKSGTTTLTKSDATTIPIHEILSVLVPNRGRAR</sequence>
<proteinExistence type="predicted"/>
<protein>
    <recommendedName>
        <fullName evidence="4">ATP/GTP-binding protein</fullName>
    </recommendedName>
</protein>
<gene>
    <name evidence="2" type="ORF">SAMEA4412665_01099</name>
</gene>
<evidence type="ECO:0000313" key="3">
    <source>
        <dbReference type="Proteomes" id="UP000215332"/>
    </source>
</evidence>